<comment type="caution">
    <text evidence="2">The sequence shown here is derived from an EMBL/GenBank/DDBJ whole genome shotgun (WGS) entry which is preliminary data.</text>
</comment>
<keyword evidence="3" id="KW-1185">Reference proteome</keyword>
<dbReference type="Proteomes" id="UP001596135">
    <property type="component" value="Unassembled WGS sequence"/>
</dbReference>
<dbReference type="Pfam" id="PF12680">
    <property type="entry name" value="SnoaL_2"/>
    <property type="match status" value="1"/>
</dbReference>
<dbReference type="EMBL" id="JBHSRJ010000005">
    <property type="protein sequence ID" value="MFC6044506.1"/>
    <property type="molecule type" value="Genomic_DNA"/>
</dbReference>
<sequence length="124" mass="13386">MPASPDRIRQVVDDYVRLVGTGTADEIVALYAADATVEDPVGSDVRTGHAAIREFYAGLEGLKQDTRLITARVAGGEVAFVFEIVTHAGEKTYTLAPLDAMTFDDDGLITTMRAYWGDTDMVVS</sequence>
<protein>
    <submittedName>
        <fullName evidence="2">Nuclear transport factor 2 family protein</fullName>
    </submittedName>
</protein>
<dbReference type="Gene3D" id="3.10.450.50">
    <property type="match status" value="1"/>
</dbReference>
<dbReference type="InterPro" id="IPR037401">
    <property type="entry name" value="SnoaL-like"/>
</dbReference>
<proteinExistence type="predicted"/>
<dbReference type="InterPro" id="IPR032710">
    <property type="entry name" value="NTF2-like_dom_sf"/>
</dbReference>
<accession>A0ABW1LKR5</accession>
<dbReference type="RefSeq" id="WP_379156049.1">
    <property type="nucleotide sequence ID" value="NZ_JBHSRJ010000005.1"/>
</dbReference>
<name>A0ABW1LKR5_9ACTN</name>
<evidence type="ECO:0000313" key="3">
    <source>
        <dbReference type="Proteomes" id="UP001596135"/>
    </source>
</evidence>
<gene>
    <name evidence="2" type="ORF">ACFPYL_15555</name>
</gene>
<reference evidence="3" key="1">
    <citation type="journal article" date="2019" name="Int. J. Syst. Evol. Microbiol.">
        <title>The Global Catalogue of Microorganisms (GCM) 10K type strain sequencing project: providing services to taxonomists for standard genome sequencing and annotation.</title>
        <authorList>
            <consortium name="The Broad Institute Genomics Platform"/>
            <consortium name="The Broad Institute Genome Sequencing Center for Infectious Disease"/>
            <person name="Wu L."/>
            <person name="Ma J."/>
        </authorList>
    </citation>
    <scope>NUCLEOTIDE SEQUENCE [LARGE SCALE GENOMIC DNA]</scope>
    <source>
        <strain evidence="3">CCUG 54522</strain>
    </source>
</reference>
<evidence type="ECO:0000259" key="1">
    <source>
        <dbReference type="Pfam" id="PF12680"/>
    </source>
</evidence>
<organism evidence="2 3">
    <name type="scientific">Nocardioides hankookensis</name>
    <dbReference type="NCBI Taxonomy" id="443157"/>
    <lineage>
        <taxon>Bacteria</taxon>
        <taxon>Bacillati</taxon>
        <taxon>Actinomycetota</taxon>
        <taxon>Actinomycetes</taxon>
        <taxon>Propionibacteriales</taxon>
        <taxon>Nocardioidaceae</taxon>
        <taxon>Nocardioides</taxon>
    </lineage>
</organism>
<feature type="domain" description="SnoaL-like" evidence="1">
    <location>
        <begin position="12"/>
        <end position="110"/>
    </location>
</feature>
<evidence type="ECO:0000313" key="2">
    <source>
        <dbReference type="EMBL" id="MFC6044506.1"/>
    </source>
</evidence>
<dbReference type="SUPFAM" id="SSF54427">
    <property type="entry name" value="NTF2-like"/>
    <property type="match status" value="1"/>
</dbReference>